<proteinExistence type="predicted"/>
<dbReference type="AlphaFoldDB" id="A0A1D1VH73"/>
<name>A0A1D1VH73_RAMVA</name>
<accession>A0A1D1VH73</accession>
<dbReference type="Gene3D" id="3.30.710.10">
    <property type="entry name" value="Potassium Channel Kv1.1, Chain A"/>
    <property type="match status" value="1"/>
</dbReference>
<sequence length="128" mass="14029">MGECRSGRCTIPNISTASLDILLNFMSKNARDILLAADKYDLLDLKKAWEEALEDTLNLENAADVLLLADMTSANDLKKVVLDLVEKEAGKGDAAEAVDKMTDKAVKSGRTELVRELFSAVVKSGRKW</sequence>
<keyword evidence="2" id="KW-1185">Reference proteome</keyword>
<reference evidence="1 2" key="1">
    <citation type="journal article" date="2016" name="Nat. Commun.">
        <title>Extremotolerant tardigrade genome and improved radiotolerance of human cultured cells by tardigrade-unique protein.</title>
        <authorList>
            <person name="Hashimoto T."/>
            <person name="Horikawa D.D."/>
            <person name="Saito Y."/>
            <person name="Kuwahara H."/>
            <person name="Kozuka-Hata H."/>
            <person name="Shin-I T."/>
            <person name="Minakuchi Y."/>
            <person name="Ohishi K."/>
            <person name="Motoyama A."/>
            <person name="Aizu T."/>
            <person name="Enomoto A."/>
            <person name="Kondo K."/>
            <person name="Tanaka S."/>
            <person name="Hara Y."/>
            <person name="Koshikawa S."/>
            <person name="Sagara H."/>
            <person name="Miura T."/>
            <person name="Yokobori S."/>
            <person name="Miyagawa K."/>
            <person name="Suzuki Y."/>
            <person name="Kubo T."/>
            <person name="Oyama M."/>
            <person name="Kohara Y."/>
            <person name="Fujiyama A."/>
            <person name="Arakawa K."/>
            <person name="Katayama T."/>
            <person name="Toyoda A."/>
            <person name="Kunieda T."/>
        </authorList>
    </citation>
    <scope>NUCLEOTIDE SEQUENCE [LARGE SCALE GENOMIC DNA]</scope>
    <source>
        <strain evidence="1 2">YOKOZUNA-1</strain>
    </source>
</reference>
<dbReference type="EMBL" id="BDGG01000006">
    <property type="protein sequence ID" value="GAV00271.1"/>
    <property type="molecule type" value="Genomic_DNA"/>
</dbReference>
<protein>
    <recommendedName>
        <fullName evidence="3">BTB domain-containing protein</fullName>
    </recommendedName>
</protein>
<dbReference type="InterPro" id="IPR011333">
    <property type="entry name" value="SKP1/BTB/POZ_sf"/>
</dbReference>
<evidence type="ECO:0008006" key="3">
    <source>
        <dbReference type="Google" id="ProtNLM"/>
    </source>
</evidence>
<dbReference type="Gene3D" id="6.10.250.3030">
    <property type="match status" value="1"/>
</dbReference>
<gene>
    <name evidence="1" type="primary">RvY_11146-1</name>
    <name evidence="1" type="synonym">RvY_11146.1</name>
    <name evidence="1" type="ORF">RvY_11146</name>
</gene>
<organism evidence="1 2">
    <name type="scientific">Ramazzottius varieornatus</name>
    <name type="common">Water bear</name>
    <name type="synonym">Tardigrade</name>
    <dbReference type="NCBI Taxonomy" id="947166"/>
    <lineage>
        <taxon>Eukaryota</taxon>
        <taxon>Metazoa</taxon>
        <taxon>Ecdysozoa</taxon>
        <taxon>Tardigrada</taxon>
        <taxon>Eutardigrada</taxon>
        <taxon>Parachela</taxon>
        <taxon>Hypsibioidea</taxon>
        <taxon>Ramazzottiidae</taxon>
        <taxon>Ramazzottius</taxon>
    </lineage>
</organism>
<dbReference type="PANTHER" id="PTHR24413">
    <property type="entry name" value="SPECKLE-TYPE POZ PROTEIN"/>
    <property type="match status" value="1"/>
</dbReference>
<evidence type="ECO:0000313" key="1">
    <source>
        <dbReference type="EMBL" id="GAV00271.1"/>
    </source>
</evidence>
<comment type="caution">
    <text evidence="1">The sequence shown here is derived from an EMBL/GenBank/DDBJ whole genome shotgun (WGS) entry which is preliminary data.</text>
</comment>
<dbReference type="STRING" id="947166.A0A1D1VH73"/>
<evidence type="ECO:0000313" key="2">
    <source>
        <dbReference type="Proteomes" id="UP000186922"/>
    </source>
</evidence>
<dbReference type="Proteomes" id="UP000186922">
    <property type="component" value="Unassembled WGS sequence"/>
</dbReference>